<dbReference type="GO" id="GO:0009435">
    <property type="term" value="P:NAD+ biosynthetic process"/>
    <property type="evidence" value="ECO:0007669"/>
    <property type="project" value="UniProtKB-UniPathway"/>
</dbReference>
<feature type="binding site" evidence="13">
    <location>
        <position position="215"/>
    </location>
    <ligand>
        <name>substrate</name>
    </ligand>
</feature>
<evidence type="ECO:0000256" key="12">
    <source>
        <dbReference type="PIRNR" id="PIRNR006250"/>
    </source>
</evidence>
<reference evidence="16 17" key="1">
    <citation type="submission" date="2016-10" db="EMBL/GenBank/DDBJ databases">
        <authorList>
            <person name="de Groot N.N."/>
        </authorList>
    </citation>
    <scope>NUCLEOTIDE SEQUENCE [LARGE SCALE GENOMIC DNA]</scope>
    <source>
        <strain evidence="16 17">CGMCC 1.7727</strain>
    </source>
</reference>
<evidence type="ECO:0000256" key="10">
    <source>
        <dbReference type="ARBA" id="ARBA00047445"/>
    </source>
</evidence>
<dbReference type="InterPro" id="IPR036068">
    <property type="entry name" value="Nicotinate_pribotase-like_C"/>
</dbReference>
<feature type="binding site" evidence="13">
    <location>
        <position position="164"/>
    </location>
    <ligand>
        <name>substrate</name>
    </ligand>
</feature>
<evidence type="ECO:0000259" key="14">
    <source>
        <dbReference type="Pfam" id="PF01729"/>
    </source>
</evidence>
<evidence type="ECO:0000256" key="1">
    <source>
        <dbReference type="ARBA" id="ARBA00003237"/>
    </source>
</evidence>
<dbReference type="FunFam" id="3.20.20.70:FF:000030">
    <property type="entry name" value="Nicotinate-nucleotide pyrophosphorylase, carboxylating"/>
    <property type="match status" value="1"/>
</dbReference>
<dbReference type="PANTHER" id="PTHR32179">
    <property type="entry name" value="NICOTINATE-NUCLEOTIDE PYROPHOSPHORYLASE [CARBOXYLATING]"/>
    <property type="match status" value="1"/>
</dbReference>
<dbReference type="InterPro" id="IPR004393">
    <property type="entry name" value="NadC"/>
</dbReference>
<feature type="binding site" evidence="13">
    <location>
        <begin position="259"/>
        <end position="261"/>
    </location>
    <ligand>
        <name>substrate</name>
    </ligand>
</feature>
<dbReference type="InterPro" id="IPR022412">
    <property type="entry name" value="Quinolinate_PRibosylTrfase_N"/>
</dbReference>
<feature type="domain" description="Quinolinate phosphoribosyl transferase C-terminal" evidence="14">
    <location>
        <begin position="109"/>
        <end position="274"/>
    </location>
</feature>
<evidence type="ECO:0000256" key="3">
    <source>
        <dbReference type="ARBA" id="ARBA00009400"/>
    </source>
</evidence>
<dbReference type="STRING" id="531814.SAMN04487944_10977"/>
<evidence type="ECO:0000256" key="2">
    <source>
        <dbReference type="ARBA" id="ARBA00004893"/>
    </source>
</evidence>
<dbReference type="Pfam" id="PF01729">
    <property type="entry name" value="QRPTase_C"/>
    <property type="match status" value="1"/>
</dbReference>
<dbReference type="EMBL" id="FOGL01000009">
    <property type="protein sequence ID" value="SER74296.1"/>
    <property type="molecule type" value="Genomic_DNA"/>
</dbReference>
<evidence type="ECO:0000256" key="4">
    <source>
        <dbReference type="ARBA" id="ARBA00011218"/>
    </source>
</evidence>
<dbReference type="CDD" id="cd01572">
    <property type="entry name" value="QPRTase"/>
    <property type="match status" value="1"/>
</dbReference>
<dbReference type="GO" id="GO:0034213">
    <property type="term" value="P:quinolinate catabolic process"/>
    <property type="evidence" value="ECO:0007669"/>
    <property type="project" value="TreeGrafter"/>
</dbReference>
<dbReference type="PIRSF" id="PIRSF006250">
    <property type="entry name" value="NadC_ModD"/>
    <property type="match status" value="1"/>
</dbReference>
<gene>
    <name evidence="16" type="ORF">SAMN04487944_10977</name>
</gene>
<keyword evidence="17" id="KW-1185">Reference proteome</keyword>
<evidence type="ECO:0000256" key="9">
    <source>
        <dbReference type="ARBA" id="ARBA00033102"/>
    </source>
</evidence>
<comment type="function">
    <text evidence="1">Involved in the catabolism of quinolinic acid (QA).</text>
</comment>
<dbReference type="Gene3D" id="3.20.20.70">
    <property type="entry name" value="Aldolase class I"/>
    <property type="match status" value="1"/>
</dbReference>
<dbReference type="UniPathway" id="UPA00253">
    <property type="reaction ID" value="UER00331"/>
</dbReference>
<dbReference type="Pfam" id="PF02749">
    <property type="entry name" value="QRPTase_N"/>
    <property type="match status" value="1"/>
</dbReference>
<evidence type="ECO:0000256" key="8">
    <source>
        <dbReference type="ARBA" id="ARBA00022679"/>
    </source>
</evidence>
<dbReference type="SUPFAM" id="SSF54675">
    <property type="entry name" value="Nicotinate/Quinolinate PRTase N-terminal domain-like"/>
    <property type="match status" value="1"/>
</dbReference>
<feature type="binding site" evidence="13">
    <location>
        <position position="194"/>
    </location>
    <ligand>
        <name>substrate</name>
    </ligand>
</feature>
<comment type="catalytic activity">
    <reaction evidence="10">
        <text>nicotinate beta-D-ribonucleotide + CO2 + diphosphate = quinolinate + 5-phospho-alpha-D-ribose 1-diphosphate + 2 H(+)</text>
        <dbReference type="Rhea" id="RHEA:12733"/>
        <dbReference type="ChEBI" id="CHEBI:15378"/>
        <dbReference type="ChEBI" id="CHEBI:16526"/>
        <dbReference type="ChEBI" id="CHEBI:29959"/>
        <dbReference type="ChEBI" id="CHEBI:33019"/>
        <dbReference type="ChEBI" id="CHEBI:57502"/>
        <dbReference type="ChEBI" id="CHEBI:58017"/>
        <dbReference type="EC" id="2.4.2.19"/>
    </reaction>
</comment>
<dbReference type="RefSeq" id="WP_089740754.1">
    <property type="nucleotide sequence ID" value="NZ_FOGL01000009.1"/>
</dbReference>
<feature type="binding site" evidence="13">
    <location>
        <position position="97"/>
    </location>
    <ligand>
        <name>substrate</name>
    </ligand>
</feature>
<comment type="subunit">
    <text evidence="4">Hexamer formed by 3 homodimers.</text>
</comment>
<proteinExistence type="inferred from homology"/>
<feature type="binding site" evidence="13">
    <location>
        <position position="154"/>
    </location>
    <ligand>
        <name>substrate</name>
    </ligand>
</feature>
<dbReference type="EC" id="2.4.2.19" evidence="5"/>
<evidence type="ECO:0000259" key="15">
    <source>
        <dbReference type="Pfam" id="PF02749"/>
    </source>
</evidence>
<dbReference type="Proteomes" id="UP000199687">
    <property type="component" value="Unassembled WGS sequence"/>
</dbReference>
<dbReference type="SUPFAM" id="SSF51690">
    <property type="entry name" value="Nicotinate/Quinolinate PRTase C-terminal domain-like"/>
    <property type="match status" value="1"/>
</dbReference>
<feature type="binding site" evidence="13">
    <location>
        <begin position="238"/>
        <end position="240"/>
    </location>
    <ligand>
        <name>substrate</name>
    </ligand>
</feature>
<comment type="pathway">
    <text evidence="2">Cofactor biosynthesis; NAD(+) biosynthesis; nicotinate D-ribonucleotide from quinolinate: step 1/1.</text>
</comment>
<dbReference type="InterPro" id="IPR002638">
    <property type="entry name" value="Quinolinate_PRibosylTrfase_C"/>
</dbReference>
<evidence type="ECO:0000256" key="13">
    <source>
        <dbReference type="PIRSR" id="PIRSR006250-1"/>
    </source>
</evidence>
<dbReference type="InterPro" id="IPR037128">
    <property type="entry name" value="Quinolinate_PRibosylTase_N_sf"/>
</dbReference>
<evidence type="ECO:0000313" key="17">
    <source>
        <dbReference type="Proteomes" id="UP000199687"/>
    </source>
</evidence>
<dbReference type="GO" id="GO:0005737">
    <property type="term" value="C:cytoplasm"/>
    <property type="evidence" value="ECO:0007669"/>
    <property type="project" value="TreeGrafter"/>
</dbReference>
<evidence type="ECO:0000313" key="16">
    <source>
        <dbReference type="EMBL" id="SER74296.1"/>
    </source>
</evidence>
<evidence type="ECO:0000256" key="11">
    <source>
        <dbReference type="ARBA" id="ARBA00069173"/>
    </source>
</evidence>
<evidence type="ECO:0000256" key="7">
    <source>
        <dbReference type="ARBA" id="ARBA00022676"/>
    </source>
</evidence>
<dbReference type="PANTHER" id="PTHR32179:SF3">
    <property type="entry name" value="NICOTINATE-NUCLEOTIDE PYROPHOSPHORYLASE [CARBOXYLATING]"/>
    <property type="match status" value="1"/>
</dbReference>
<dbReference type="OrthoDB" id="9782546at2"/>
<evidence type="ECO:0000256" key="6">
    <source>
        <dbReference type="ARBA" id="ARBA00022642"/>
    </source>
</evidence>
<protein>
    <recommendedName>
        <fullName evidence="11">Probable nicotinate-nucleotide pyrophosphorylase [carboxylating]</fullName>
        <ecNumber evidence="5">2.4.2.19</ecNumber>
    </recommendedName>
    <alternativeName>
        <fullName evidence="9">Quinolinate phosphoribosyltransferase [decarboxylating]</fullName>
    </alternativeName>
</protein>
<dbReference type="InterPro" id="IPR013785">
    <property type="entry name" value="Aldolase_TIM"/>
</dbReference>
<dbReference type="FunFam" id="3.90.1170.20:FF:000001">
    <property type="entry name" value="Nicotinate-nucleotide diphosphorylase (Carboxylating)"/>
    <property type="match status" value="1"/>
</dbReference>
<sequence>MNRWLFRKKLEAFFQEDIGDGDKTSEYLFENDQVIEGEFLAKEDGVFSGEKVLMEGYPLLDSDVHIHLLKRDGDIVQKGDTIAIVKGNNKAILSGERVILNLIQRMSGIATITSQVVQELNNPEIHVCDTRKTTPGLRMLEKYAVTCGGGKNHRHGLYDGIMIKDNHIKAAGSLTRAVEKVRKKAGHMIKVEVEVENESQLIEAIDSNVDVIMLDNQTPEQIRQWIDKIPDSITTEASGNITLQNIATYRETGVNYISLGFITHSAKALDISLRLMGEE</sequence>
<keyword evidence="7 12" id="KW-0328">Glycosyltransferase</keyword>
<keyword evidence="8 12" id="KW-0808">Transferase</keyword>
<keyword evidence="6" id="KW-0662">Pyridine nucleotide biosynthesis</keyword>
<dbReference type="GO" id="GO:0004514">
    <property type="term" value="F:nicotinate-nucleotide diphosphorylase (carboxylating) activity"/>
    <property type="evidence" value="ECO:0007669"/>
    <property type="project" value="UniProtKB-EC"/>
</dbReference>
<feature type="domain" description="Quinolinate phosphoribosyl transferase N-terminal" evidence="15">
    <location>
        <begin position="22"/>
        <end position="107"/>
    </location>
</feature>
<feature type="binding site" evidence="13">
    <location>
        <begin position="130"/>
        <end position="132"/>
    </location>
    <ligand>
        <name>substrate</name>
    </ligand>
</feature>
<comment type="similarity">
    <text evidence="3 12">Belongs to the NadC/ModD family.</text>
</comment>
<dbReference type="InterPro" id="IPR027277">
    <property type="entry name" value="NadC/ModD"/>
</dbReference>
<dbReference type="AlphaFoldDB" id="A0A1H9RNL6"/>
<evidence type="ECO:0000256" key="5">
    <source>
        <dbReference type="ARBA" id="ARBA00011944"/>
    </source>
</evidence>
<accession>A0A1H9RNL6</accession>
<dbReference type="NCBIfam" id="TIGR00078">
    <property type="entry name" value="nadC"/>
    <property type="match status" value="1"/>
</dbReference>
<name>A0A1H9RNL6_9BACI</name>
<organism evidence="16 17">
    <name type="scientific">Gracilibacillus ureilyticus</name>
    <dbReference type="NCBI Taxonomy" id="531814"/>
    <lineage>
        <taxon>Bacteria</taxon>
        <taxon>Bacillati</taxon>
        <taxon>Bacillota</taxon>
        <taxon>Bacilli</taxon>
        <taxon>Bacillales</taxon>
        <taxon>Bacillaceae</taxon>
        <taxon>Gracilibacillus</taxon>
    </lineage>
</organism>
<dbReference type="Gene3D" id="3.90.1170.20">
    <property type="entry name" value="Quinolinate phosphoribosyl transferase, N-terminal domain"/>
    <property type="match status" value="1"/>
</dbReference>